<dbReference type="InterPro" id="IPR051692">
    <property type="entry name" value="OMP-like"/>
</dbReference>
<dbReference type="InterPro" id="IPR006315">
    <property type="entry name" value="OM_autotransptr_brl_dom"/>
</dbReference>
<evidence type="ECO:0000313" key="7">
    <source>
        <dbReference type="EMBL" id="MDP5306532.1"/>
    </source>
</evidence>
<keyword evidence="2 5" id="KW-0732">Signal</keyword>
<dbReference type="InterPro" id="IPR027385">
    <property type="entry name" value="Beta-barrel_OMP"/>
</dbReference>
<gene>
    <name evidence="7" type="ORF">Q5Y72_05455</name>
</gene>
<proteinExistence type="inferred from homology"/>
<dbReference type="SUPFAM" id="SSF56925">
    <property type="entry name" value="OMPA-like"/>
    <property type="match status" value="1"/>
</dbReference>
<feature type="signal peptide" evidence="5">
    <location>
        <begin position="1"/>
        <end position="23"/>
    </location>
</feature>
<dbReference type="InterPro" id="IPR011250">
    <property type="entry name" value="OMP/PagP_B-barrel"/>
</dbReference>
<evidence type="ECO:0000256" key="4">
    <source>
        <dbReference type="ARBA" id="ARBA00038306"/>
    </source>
</evidence>
<organism evidence="7 8">
    <name type="scientific">Paracoccus spongiarum</name>
    <dbReference type="NCBI Taxonomy" id="3064387"/>
    <lineage>
        <taxon>Bacteria</taxon>
        <taxon>Pseudomonadati</taxon>
        <taxon>Pseudomonadota</taxon>
        <taxon>Alphaproteobacteria</taxon>
        <taxon>Rhodobacterales</taxon>
        <taxon>Paracoccaceae</taxon>
        <taxon>Paracoccus</taxon>
    </lineage>
</organism>
<accession>A0ABT9J9P1</accession>
<name>A0ABT9J9P1_9RHOB</name>
<protein>
    <submittedName>
        <fullName evidence="7">Outer membrane beta-barrel protein</fullName>
    </submittedName>
</protein>
<sequence length="249" mass="25662">MRIFLTSAVAIAGASMLTAGASAAGGYVAPVATPPIVGPVVAVEPASSWAGAYGGVALGYSFGGDDEVGLDFFDGGVLDSRATGLADLDIGGVTGSLHGGYRWQRGSWVYGPELSLEGGSVDDSADFSEGGVSGTISNSVNYIAALTLKTGYLVNPQTMVYGTAGWNYGDFTYELEGPSGSGSDDYTANGYVLGLGVERQVSERMSVFAEYQYRDFGSTDATFADGADSVVTVATPKHQNVKLGVNFRF</sequence>
<dbReference type="RefSeq" id="WP_305962387.1">
    <property type="nucleotide sequence ID" value="NZ_JAVAMQ010000004.1"/>
</dbReference>
<evidence type="ECO:0000259" key="6">
    <source>
        <dbReference type="Pfam" id="PF13505"/>
    </source>
</evidence>
<evidence type="ECO:0000313" key="8">
    <source>
        <dbReference type="Proteomes" id="UP001224997"/>
    </source>
</evidence>
<feature type="chain" id="PRO_5047139037" evidence="5">
    <location>
        <begin position="24"/>
        <end position="249"/>
    </location>
</feature>
<dbReference type="Gene3D" id="2.40.160.20">
    <property type="match status" value="1"/>
</dbReference>
<reference evidence="7 8" key="1">
    <citation type="submission" date="2023-08" db="EMBL/GenBank/DDBJ databases">
        <authorList>
            <person name="Park J.-S."/>
        </authorList>
    </citation>
    <scope>NUCLEOTIDE SEQUENCE [LARGE SCALE GENOMIC DNA]</scope>
    <source>
        <strain evidence="7 8">2205BS29-5</strain>
    </source>
</reference>
<dbReference type="PANTHER" id="PTHR34001">
    <property type="entry name" value="BLL7405 PROTEIN"/>
    <property type="match status" value="1"/>
</dbReference>
<comment type="caution">
    <text evidence="7">The sequence shown here is derived from an EMBL/GenBank/DDBJ whole genome shotgun (WGS) entry which is preliminary data.</text>
</comment>
<dbReference type="Pfam" id="PF13505">
    <property type="entry name" value="OMP_b-brl"/>
    <property type="match status" value="1"/>
</dbReference>
<evidence type="ECO:0000256" key="1">
    <source>
        <dbReference type="ARBA" id="ARBA00004370"/>
    </source>
</evidence>
<keyword evidence="8" id="KW-1185">Reference proteome</keyword>
<dbReference type="Proteomes" id="UP001224997">
    <property type="component" value="Unassembled WGS sequence"/>
</dbReference>
<dbReference type="NCBIfam" id="TIGR01414">
    <property type="entry name" value="autotrans_barl"/>
    <property type="match status" value="1"/>
</dbReference>
<comment type="similarity">
    <text evidence="4">Belongs to the Omp25/RopB family.</text>
</comment>
<evidence type="ECO:0000256" key="3">
    <source>
        <dbReference type="ARBA" id="ARBA00023136"/>
    </source>
</evidence>
<evidence type="ECO:0000256" key="5">
    <source>
        <dbReference type="SAM" id="SignalP"/>
    </source>
</evidence>
<dbReference type="EMBL" id="JAVAMQ010000004">
    <property type="protein sequence ID" value="MDP5306532.1"/>
    <property type="molecule type" value="Genomic_DNA"/>
</dbReference>
<evidence type="ECO:0000256" key="2">
    <source>
        <dbReference type="ARBA" id="ARBA00022729"/>
    </source>
</evidence>
<dbReference type="PANTHER" id="PTHR34001:SF3">
    <property type="entry name" value="BLL7405 PROTEIN"/>
    <property type="match status" value="1"/>
</dbReference>
<feature type="domain" description="Outer membrane protein beta-barrel" evidence="6">
    <location>
        <begin position="42"/>
        <end position="249"/>
    </location>
</feature>
<comment type="subcellular location">
    <subcellularLocation>
        <location evidence="1">Membrane</location>
    </subcellularLocation>
</comment>
<keyword evidence="3" id="KW-0472">Membrane</keyword>